<gene>
    <name evidence="2" type="ORF">AAE3_LOCUS4713</name>
</gene>
<dbReference type="OrthoDB" id="3265734at2759"/>
<keyword evidence="1" id="KW-1133">Transmembrane helix</keyword>
<dbReference type="AlphaFoldDB" id="A0A8S0XHI3"/>
<protein>
    <submittedName>
        <fullName evidence="2">Uncharacterized protein</fullName>
    </submittedName>
</protein>
<comment type="caution">
    <text evidence="2">The sequence shown here is derived from an EMBL/GenBank/DDBJ whole genome shotgun (WGS) entry which is preliminary data.</text>
</comment>
<keyword evidence="1" id="KW-0472">Membrane</keyword>
<feature type="transmembrane region" description="Helical" evidence="1">
    <location>
        <begin position="339"/>
        <end position="362"/>
    </location>
</feature>
<evidence type="ECO:0000313" key="2">
    <source>
        <dbReference type="EMBL" id="CAA7262669.1"/>
    </source>
</evidence>
<reference evidence="2 3" key="1">
    <citation type="submission" date="2020-01" db="EMBL/GenBank/DDBJ databases">
        <authorList>
            <person name="Gupta K D."/>
        </authorList>
    </citation>
    <scope>NUCLEOTIDE SEQUENCE [LARGE SCALE GENOMIC DNA]</scope>
</reference>
<dbReference type="Gene3D" id="2.60.120.260">
    <property type="entry name" value="Galactose-binding domain-like"/>
    <property type="match status" value="1"/>
</dbReference>
<dbReference type="EMBL" id="CACVBS010000036">
    <property type="protein sequence ID" value="CAA7262669.1"/>
    <property type="molecule type" value="Genomic_DNA"/>
</dbReference>
<organism evidence="2 3">
    <name type="scientific">Cyclocybe aegerita</name>
    <name type="common">Black poplar mushroom</name>
    <name type="synonym">Agrocybe aegerita</name>
    <dbReference type="NCBI Taxonomy" id="1973307"/>
    <lineage>
        <taxon>Eukaryota</taxon>
        <taxon>Fungi</taxon>
        <taxon>Dikarya</taxon>
        <taxon>Basidiomycota</taxon>
        <taxon>Agaricomycotina</taxon>
        <taxon>Agaricomycetes</taxon>
        <taxon>Agaricomycetidae</taxon>
        <taxon>Agaricales</taxon>
        <taxon>Agaricineae</taxon>
        <taxon>Bolbitiaceae</taxon>
        <taxon>Cyclocybe</taxon>
    </lineage>
</organism>
<keyword evidence="3" id="KW-1185">Reference proteome</keyword>
<keyword evidence="1" id="KW-0812">Transmembrane</keyword>
<name>A0A8S0XHI3_CYCAE</name>
<accession>A0A8S0XHI3</accession>
<evidence type="ECO:0000313" key="3">
    <source>
        <dbReference type="Proteomes" id="UP000467700"/>
    </source>
</evidence>
<proteinExistence type="predicted"/>
<dbReference type="Proteomes" id="UP000467700">
    <property type="component" value="Unassembled WGS sequence"/>
</dbReference>
<sequence>MCRLSLARKSGEVYVTLRYFRPLAPETRNLSILGGYRQRNSNRNVPLRNSLDRAETKGYATRCYRTPLWSGTPPDIAAFNCKLPSLREINNPPKSINCIYRNYLERECGRIARLTRLGEKAIISKSFAAPDLSHSVAAVSHYCSFRVHKWCNHLVRSISPVPYPRESMEVWYRIDDRDSSVLFSNHSRDDWVRGGGLNEYYETTTGSRKSGANARISFFGSSIAVYGTIGTTQGPIAISAYSIDDGPEIIFKAPNVTWNLYHQLFFRSPTLRKENHTLLITNKVDFDFFWLDYFEIGMVVDAPSPTSFDLLTAVSTLTATLNSQQTTSPAWTPSDGKTIAIVSVSLGAVAFLSILFGIIIFVKRRGSYRASNLEKDRPRQKCNAALSGNSLRPLQLCNAHSAAGRNLGVPSAAPPMSFEENDFTMKPMNPDEPTRYIDEKMIMLNLDRLSRSSTLAQEYSDKGVPSMERDVV</sequence>
<evidence type="ECO:0000256" key="1">
    <source>
        <dbReference type="SAM" id="Phobius"/>
    </source>
</evidence>